<dbReference type="InterPro" id="IPR027141">
    <property type="entry name" value="LSm4/Sm_D1/D3"/>
</dbReference>
<dbReference type="InterPro" id="IPR034102">
    <property type="entry name" value="Sm_D1"/>
</dbReference>
<evidence type="ECO:0000256" key="7">
    <source>
        <dbReference type="ARBA" id="ARBA00023187"/>
    </source>
</evidence>
<dbReference type="InterPro" id="IPR001163">
    <property type="entry name" value="Sm_dom_euk/arc"/>
</dbReference>
<evidence type="ECO:0000256" key="1">
    <source>
        <dbReference type="ARBA" id="ARBA00004123"/>
    </source>
</evidence>
<evidence type="ECO:0000256" key="12">
    <source>
        <dbReference type="SAM" id="MobiDB-lite"/>
    </source>
</evidence>
<dbReference type="PROSITE" id="PS52002">
    <property type="entry name" value="SM"/>
    <property type="match status" value="1"/>
</dbReference>
<evidence type="ECO:0000256" key="11">
    <source>
        <dbReference type="ARBA" id="ARBA00073888"/>
    </source>
</evidence>
<gene>
    <name evidence="14" type="ORF">WBA_LOCUS6408</name>
</gene>
<feature type="domain" description="Sm" evidence="13">
    <location>
        <begin position="176"/>
        <end position="248"/>
    </location>
</feature>
<keyword evidence="6" id="KW-0747">Spliceosome</keyword>
<dbReference type="GO" id="GO:0003723">
    <property type="term" value="F:RNA binding"/>
    <property type="evidence" value="ECO:0007669"/>
    <property type="project" value="InterPro"/>
</dbReference>
<feature type="compositionally biased region" description="Basic residues" evidence="12">
    <location>
        <begin position="154"/>
        <end position="164"/>
    </location>
</feature>
<dbReference type="GO" id="GO:0005681">
    <property type="term" value="C:spliceosomal complex"/>
    <property type="evidence" value="ECO:0007669"/>
    <property type="project" value="UniProtKB-KW"/>
</dbReference>
<feature type="region of interest" description="Disordered" evidence="12">
    <location>
        <begin position="260"/>
        <end position="311"/>
    </location>
</feature>
<accession>A0A3P7FR25</accession>
<evidence type="ECO:0000313" key="14">
    <source>
        <dbReference type="EMBL" id="VDM13022.1"/>
    </source>
</evidence>
<proteinExistence type="inferred from homology"/>
<dbReference type="GO" id="GO:0000387">
    <property type="term" value="P:spliceosomal snRNP assembly"/>
    <property type="evidence" value="ECO:0007669"/>
    <property type="project" value="InterPro"/>
</dbReference>
<evidence type="ECO:0000259" key="13">
    <source>
        <dbReference type="PROSITE" id="PS52002"/>
    </source>
</evidence>
<evidence type="ECO:0000256" key="6">
    <source>
        <dbReference type="ARBA" id="ARBA00022728"/>
    </source>
</evidence>
<dbReference type="Gene3D" id="2.30.30.100">
    <property type="match status" value="3"/>
</dbReference>
<keyword evidence="8" id="KW-0539">Nucleus</keyword>
<protein>
    <recommendedName>
        <fullName evidence="11">Probable small nuclear ribonucleoprotein Sm D1</fullName>
    </recommendedName>
    <alternativeName>
        <fullName evidence="10">snRNP core protein D1</fullName>
    </alternativeName>
</protein>
<evidence type="ECO:0000256" key="9">
    <source>
        <dbReference type="ARBA" id="ARBA00023274"/>
    </source>
</evidence>
<dbReference type="GO" id="GO:0005737">
    <property type="term" value="C:cytoplasm"/>
    <property type="evidence" value="ECO:0007669"/>
    <property type="project" value="UniProtKB-SubCell"/>
</dbReference>
<dbReference type="InterPro" id="IPR047575">
    <property type="entry name" value="Sm"/>
</dbReference>
<dbReference type="InParanoid" id="A0A3P7FR25"/>
<organism evidence="14 15">
    <name type="scientific">Wuchereria bancrofti</name>
    <dbReference type="NCBI Taxonomy" id="6293"/>
    <lineage>
        <taxon>Eukaryota</taxon>
        <taxon>Metazoa</taxon>
        <taxon>Ecdysozoa</taxon>
        <taxon>Nematoda</taxon>
        <taxon>Chromadorea</taxon>
        <taxon>Rhabditida</taxon>
        <taxon>Spirurina</taxon>
        <taxon>Spiruromorpha</taxon>
        <taxon>Filarioidea</taxon>
        <taxon>Onchocercidae</taxon>
        <taxon>Wuchereria</taxon>
    </lineage>
</organism>
<keyword evidence="5" id="KW-0507">mRNA processing</keyword>
<feature type="region of interest" description="Disordered" evidence="12">
    <location>
        <begin position="132"/>
        <end position="169"/>
    </location>
</feature>
<dbReference type="EMBL" id="UYWW01003786">
    <property type="protein sequence ID" value="VDM13022.1"/>
    <property type="molecule type" value="Genomic_DNA"/>
</dbReference>
<evidence type="ECO:0000256" key="3">
    <source>
        <dbReference type="ARBA" id="ARBA00008146"/>
    </source>
</evidence>
<evidence type="ECO:0000256" key="4">
    <source>
        <dbReference type="ARBA" id="ARBA00022490"/>
    </source>
</evidence>
<dbReference type="Pfam" id="PF01423">
    <property type="entry name" value="LSM"/>
    <property type="match status" value="2"/>
</dbReference>
<keyword evidence="9" id="KW-0687">Ribonucleoprotein</keyword>
<comment type="subcellular location">
    <subcellularLocation>
        <location evidence="2">Cytoplasm</location>
    </subcellularLocation>
    <subcellularLocation>
        <location evidence="1">Nucleus</location>
    </subcellularLocation>
</comment>
<dbReference type="Proteomes" id="UP000270924">
    <property type="component" value="Unassembled WGS sequence"/>
</dbReference>
<evidence type="ECO:0000313" key="15">
    <source>
        <dbReference type="Proteomes" id="UP000270924"/>
    </source>
</evidence>
<dbReference type="OrthoDB" id="9626941at2759"/>
<dbReference type="PANTHER" id="PTHR23338">
    <property type="entry name" value="SMALL NUCLEAR RIBONUCLEOPROTEIN SM"/>
    <property type="match status" value="1"/>
</dbReference>
<evidence type="ECO:0000256" key="8">
    <source>
        <dbReference type="ARBA" id="ARBA00023242"/>
    </source>
</evidence>
<keyword evidence="15" id="KW-1185">Reference proteome</keyword>
<sequence length="311" mass="34344">MKLVRFLMKLAHESVTIELKNGTLVTGTIVGVDVAMNTHLRTVKMTLKNREPVSLDSLSIRVLISSTFSSSFLFVRAVCPMRLSGDSSEYIPQIRMISATSLIIERSSALEDGNNIRYIILPDTIPLDTLLVDDEPRKKPARGGRGRTAPSRGGRGRGRGRGGPRGRGGFRDFSMMLMRFLMRLHDKFVTIELKNGTVVMGYVSSVDLAMNFHLNRVAMTLKSEKPVSMDAVSIRGNNIRYVIFPKNLNLDALMIDVPQQRKKTRKTPDQAHSQSVAVRGGRGRNSGRGGPCGRHPARSGGRGGAKSWNKR</sequence>
<name>A0A3P7FR25_WUCBA</name>
<dbReference type="OMA" id="FRDISMM"/>
<feature type="compositionally biased region" description="Gly residues" evidence="12">
    <location>
        <begin position="283"/>
        <end position="292"/>
    </location>
</feature>
<dbReference type="CDD" id="cd01724">
    <property type="entry name" value="Sm_D1"/>
    <property type="match status" value="2"/>
</dbReference>
<dbReference type="InterPro" id="IPR010920">
    <property type="entry name" value="LSM_dom_sf"/>
</dbReference>
<comment type="similarity">
    <text evidence="3">Belongs to the snRNP core protein family.</text>
</comment>
<dbReference type="SMART" id="SM00651">
    <property type="entry name" value="Sm"/>
    <property type="match status" value="2"/>
</dbReference>
<dbReference type="FunFam" id="2.30.30.100:FF:000016">
    <property type="entry name" value="Small nuclear ribonucleoprotein Sm D1"/>
    <property type="match status" value="2"/>
</dbReference>
<dbReference type="SUPFAM" id="SSF50182">
    <property type="entry name" value="Sm-like ribonucleoproteins"/>
    <property type="match status" value="3"/>
</dbReference>
<evidence type="ECO:0000256" key="5">
    <source>
        <dbReference type="ARBA" id="ARBA00022664"/>
    </source>
</evidence>
<reference evidence="14 15" key="1">
    <citation type="submission" date="2018-11" db="EMBL/GenBank/DDBJ databases">
        <authorList>
            <consortium name="Pathogen Informatics"/>
        </authorList>
    </citation>
    <scope>NUCLEOTIDE SEQUENCE [LARGE SCALE GENOMIC DNA]</scope>
</reference>
<keyword evidence="7" id="KW-0508">mRNA splicing</keyword>
<evidence type="ECO:0000256" key="10">
    <source>
        <dbReference type="ARBA" id="ARBA00033121"/>
    </source>
</evidence>
<keyword evidence="4" id="KW-0963">Cytoplasm</keyword>
<dbReference type="AlphaFoldDB" id="A0A3P7FR25"/>
<evidence type="ECO:0000256" key="2">
    <source>
        <dbReference type="ARBA" id="ARBA00004496"/>
    </source>
</evidence>